<evidence type="ECO:0000259" key="1">
    <source>
        <dbReference type="PROSITE" id="PS51186"/>
    </source>
</evidence>
<sequence length="166" mass="19619">MNNQELRFEYGLQPGDDRVIRRITSDTGAFYDHEVQIAEELAQEHLLNGASTSGYHFVACYMQNQIVGYTCYGEIPCTRNRYDLYWIVVDPKYSRREIGSQLIHLTENQILRQKGEKIYIETSSREPYLAARKFYIKHGYREVAIFKDYYDTGDHKIVYEKHLTTK</sequence>
<dbReference type="EMBL" id="VSSQ01012225">
    <property type="protein sequence ID" value="MPM48727.1"/>
    <property type="molecule type" value="Genomic_DNA"/>
</dbReference>
<dbReference type="Pfam" id="PF13508">
    <property type="entry name" value="Acetyltransf_7"/>
    <property type="match status" value="1"/>
</dbReference>
<reference evidence="2" key="1">
    <citation type="submission" date="2019-08" db="EMBL/GenBank/DDBJ databases">
        <authorList>
            <person name="Kucharzyk K."/>
            <person name="Murdoch R.W."/>
            <person name="Higgins S."/>
            <person name="Loffler F."/>
        </authorList>
    </citation>
    <scope>NUCLEOTIDE SEQUENCE</scope>
</reference>
<dbReference type="GO" id="GO:0016747">
    <property type="term" value="F:acyltransferase activity, transferring groups other than amino-acyl groups"/>
    <property type="evidence" value="ECO:0007669"/>
    <property type="project" value="InterPro"/>
</dbReference>
<protein>
    <recommendedName>
        <fullName evidence="1">N-acetyltransferase domain-containing protein</fullName>
    </recommendedName>
</protein>
<dbReference type="AlphaFoldDB" id="A0A645A6N9"/>
<dbReference type="PROSITE" id="PS51186">
    <property type="entry name" value="GNAT"/>
    <property type="match status" value="1"/>
</dbReference>
<gene>
    <name evidence="2" type="ORF">SDC9_95454</name>
</gene>
<dbReference type="InterPro" id="IPR016181">
    <property type="entry name" value="Acyl_CoA_acyltransferase"/>
</dbReference>
<dbReference type="CDD" id="cd04301">
    <property type="entry name" value="NAT_SF"/>
    <property type="match status" value="1"/>
</dbReference>
<comment type="caution">
    <text evidence="2">The sequence shown here is derived from an EMBL/GenBank/DDBJ whole genome shotgun (WGS) entry which is preliminary data.</text>
</comment>
<name>A0A645A6N9_9ZZZZ</name>
<dbReference type="Gene3D" id="3.40.630.30">
    <property type="match status" value="1"/>
</dbReference>
<accession>A0A645A6N9</accession>
<feature type="domain" description="N-acetyltransferase" evidence="1">
    <location>
        <begin position="18"/>
        <end position="164"/>
    </location>
</feature>
<evidence type="ECO:0000313" key="2">
    <source>
        <dbReference type="EMBL" id="MPM48727.1"/>
    </source>
</evidence>
<dbReference type="SUPFAM" id="SSF55729">
    <property type="entry name" value="Acyl-CoA N-acyltransferases (Nat)"/>
    <property type="match status" value="1"/>
</dbReference>
<dbReference type="InterPro" id="IPR000182">
    <property type="entry name" value="GNAT_dom"/>
</dbReference>
<organism evidence="2">
    <name type="scientific">bioreactor metagenome</name>
    <dbReference type="NCBI Taxonomy" id="1076179"/>
    <lineage>
        <taxon>unclassified sequences</taxon>
        <taxon>metagenomes</taxon>
        <taxon>ecological metagenomes</taxon>
    </lineage>
</organism>
<proteinExistence type="predicted"/>